<accession>A0A084WHC9</accession>
<dbReference type="EMBL" id="KE525346">
    <property type="protein sequence ID" value="KFB49623.1"/>
    <property type="molecule type" value="Genomic_DNA"/>
</dbReference>
<dbReference type="Proteomes" id="UP000030765">
    <property type="component" value="Unassembled WGS sequence"/>
</dbReference>
<evidence type="ECO:0000313" key="2">
    <source>
        <dbReference type="EnsemblMetazoa" id="ASIC017639-PA"/>
    </source>
</evidence>
<reference evidence="1 3" key="1">
    <citation type="journal article" date="2014" name="BMC Genomics">
        <title>Genome sequence of Anopheles sinensis provides insight into genetics basis of mosquito competence for malaria parasites.</title>
        <authorList>
            <person name="Zhou D."/>
            <person name="Zhang D."/>
            <person name="Ding G."/>
            <person name="Shi L."/>
            <person name="Hou Q."/>
            <person name="Ye Y."/>
            <person name="Xu Y."/>
            <person name="Zhou H."/>
            <person name="Xiong C."/>
            <person name="Li S."/>
            <person name="Yu J."/>
            <person name="Hong S."/>
            <person name="Yu X."/>
            <person name="Zou P."/>
            <person name="Chen C."/>
            <person name="Chang X."/>
            <person name="Wang W."/>
            <person name="Lv Y."/>
            <person name="Sun Y."/>
            <person name="Ma L."/>
            <person name="Shen B."/>
            <person name="Zhu C."/>
        </authorList>
    </citation>
    <scope>NUCLEOTIDE SEQUENCE [LARGE SCALE GENOMIC DNA]</scope>
</reference>
<reference evidence="2" key="2">
    <citation type="submission" date="2020-05" db="UniProtKB">
        <authorList>
            <consortium name="EnsemblMetazoa"/>
        </authorList>
    </citation>
    <scope>IDENTIFICATION</scope>
</reference>
<organism evidence="1">
    <name type="scientific">Anopheles sinensis</name>
    <name type="common">Mosquito</name>
    <dbReference type="NCBI Taxonomy" id="74873"/>
    <lineage>
        <taxon>Eukaryota</taxon>
        <taxon>Metazoa</taxon>
        <taxon>Ecdysozoa</taxon>
        <taxon>Arthropoda</taxon>
        <taxon>Hexapoda</taxon>
        <taxon>Insecta</taxon>
        <taxon>Pterygota</taxon>
        <taxon>Neoptera</taxon>
        <taxon>Endopterygota</taxon>
        <taxon>Diptera</taxon>
        <taxon>Nematocera</taxon>
        <taxon>Culicoidea</taxon>
        <taxon>Culicidae</taxon>
        <taxon>Anophelinae</taxon>
        <taxon>Anopheles</taxon>
    </lineage>
</organism>
<gene>
    <name evidence="1" type="ORF">ZHAS_00017639</name>
</gene>
<evidence type="ECO:0000313" key="1">
    <source>
        <dbReference type="EMBL" id="KFB49623.1"/>
    </source>
</evidence>
<dbReference type="AlphaFoldDB" id="A0A084WHC9"/>
<sequence length="106" mass="11916">MTDIYLALLIVTTPTTHRGATGGASLCSCGQFPLKTTKISKLVDHRREAPIDIRPTLALSAQWMDSRWKSQRRFSEPPERRREHERLGCEDAVSLLGVPSPKGIRF</sequence>
<dbReference type="VEuPathDB" id="VectorBase:ASIC017639"/>
<dbReference type="EMBL" id="ATLV01023802">
    <property type="status" value="NOT_ANNOTATED_CDS"/>
    <property type="molecule type" value="Genomic_DNA"/>
</dbReference>
<proteinExistence type="predicted"/>
<keyword evidence="3" id="KW-1185">Reference proteome</keyword>
<evidence type="ECO:0000313" key="3">
    <source>
        <dbReference type="Proteomes" id="UP000030765"/>
    </source>
</evidence>
<dbReference type="EnsemblMetazoa" id="ASIC017639-RA">
    <property type="protein sequence ID" value="ASIC017639-PA"/>
    <property type="gene ID" value="ASIC017639"/>
</dbReference>
<name>A0A084WHC9_ANOSI</name>
<protein>
    <submittedName>
        <fullName evidence="1 2">Uncharacterized protein</fullName>
    </submittedName>
</protein>